<comment type="caution">
    <text evidence="2">The sequence shown here is derived from an EMBL/GenBank/DDBJ whole genome shotgun (WGS) entry which is preliminary data.</text>
</comment>
<evidence type="ECO:0000259" key="1">
    <source>
        <dbReference type="Pfam" id="PF13761"/>
    </source>
</evidence>
<evidence type="ECO:0000313" key="3">
    <source>
        <dbReference type="Proteomes" id="UP001157161"/>
    </source>
</evidence>
<organism evidence="2 3">
    <name type="scientific">Litorihabitans aurantiacus</name>
    <dbReference type="NCBI Taxonomy" id="1930061"/>
    <lineage>
        <taxon>Bacteria</taxon>
        <taxon>Bacillati</taxon>
        <taxon>Actinomycetota</taxon>
        <taxon>Actinomycetes</taxon>
        <taxon>Micrococcales</taxon>
        <taxon>Beutenbergiaceae</taxon>
        <taxon>Litorihabitans</taxon>
    </lineage>
</organism>
<accession>A0AA37URU4</accession>
<reference evidence="2" key="1">
    <citation type="journal article" date="2014" name="Int. J. Syst. Evol. Microbiol.">
        <title>Complete genome sequence of Corynebacterium casei LMG S-19264T (=DSM 44701T), isolated from a smear-ripened cheese.</title>
        <authorList>
            <consortium name="US DOE Joint Genome Institute (JGI-PGF)"/>
            <person name="Walter F."/>
            <person name="Albersmeier A."/>
            <person name="Kalinowski J."/>
            <person name="Ruckert C."/>
        </authorList>
    </citation>
    <scope>NUCLEOTIDE SEQUENCE</scope>
    <source>
        <strain evidence="2">NBRC 112290</strain>
    </source>
</reference>
<evidence type="ECO:0000313" key="2">
    <source>
        <dbReference type="EMBL" id="GMA30395.1"/>
    </source>
</evidence>
<keyword evidence="3" id="KW-1185">Reference proteome</keyword>
<name>A0AA37URU4_9MICO</name>
<sequence>MPAAPRSPYAAALGPEIAQLHPTLRRYFATIPPGNRGVGEGVFDVAGTPRRWLWPLLRLLQRHGVVLAGWERDVSFRIVNRTVGGRPWPCASSTCRAAPG</sequence>
<protein>
    <recommendedName>
        <fullName evidence="1">DUF4166 domain-containing protein</fullName>
    </recommendedName>
</protein>
<proteinExistence type="predicted"/>
<gene>
    <name evidence="2" type="ORF">GCM10025875_03870</name>
</gene>
<feature type="domain" description="DUF4166" evidence="1">
    <location>
        <begin position="20"/>
        <end position="82"/>
    </location>
</feature>
<dbReference type="EMBL" id="BSUM01000001">
    <property type="protein sequence ID" value="GMA30395.1"/>
    <property type="molecule type" value="Genomic_DNA"/>
</dbReference>
<dbReference type="Proteomes" id="UP001157161">
    <property type="component" value="Unassembled WGS sequence"/>
</dbReference>
<dbReference type="AlphaFoldDB" id="A0AA37URU4"/>
<dbReference type="InterPro" id="IPR025311">
    <property type="entry name" value="DUF4166"/>
</dbReference>
<reference evidence="2" key="2">
    <citation type="submission" date="2023-02" db="EMBL/GenBank/DDBJ databases">
        <authorList>
            <person name="Sun Q."/>
            <person name="Mori K."/>
        </authorList>
    </citation>
    <scope>NUCLEOTIDE SEQUENCE</scope>
    <source>
        <strain evidence="2">NBRC 112290</strain>
    </source>
</reference>
<dbReference type="Pfam" id="PF13761">
    <property type="entry name" value="DUF4166"/>
    <property type="match status" value="1"/>
</dbReference>